<dbReference type="InterPro" id="IPR036236">
    <property type="entry name" value="Znf_C2H2_sf"/>
</dbReference>
<organism evidence="8 9">
    <name type="scientific">Anguilla anguilla</name>
    <name type="common">European freshwater eel</name>
    <name type="synonym">Muraena anguilla</name>
    <dbReference type="NCBI Taxonomy" id="7936"/>
    <lineage>
        <taxon>Eukaryota</taxon>
        <taxon>Metazoa</taxon>
        <taxon>Chordata</taxon>
        <taxon>Craniata</taxon>
        <taxon>Vertebrata</taxon>
        <taxon>Euteleostomi</taxon>
        <taxon>Actinopterygii</taxon>
        <taxon>Neopterygii</taxon>
        <taxon>Teleostei</taxon>
        <taxon>Anguilliformes</taxon>
        <taxon>Anguillidae</taxon>
        <taxon>Anguilla</taxon>
    </lineage>
</organism>
<dbReference type="FunFam" id="3.30.160.60:FF:002343">
    <property type="entry name" value="Zinc finger protein 33A"/>
    <property type="match status" value="1"/>
</dbReference>
<evidence type="ECO:0000256" key="2">
    <source>
        <dbReference type="ARBA" id="ARBA00022737"/>
    </source>
</evidence>
<dbReference type="Proteomes" id="UP001044222">
    <property type="component" value="Chromosome 8"/>
</dbReference>
<evidence type="ECO:0000256" key="1">
    <source>
        <dbReference type="ARBA" id="ARBA00022723"/>
    </source>
</evidence>
<dbReference type="AlphaFoldDB" id="A0A9D3M7I6"/>
<dbReference type="FunFam" id="3.30.160.60:FF:000624">
    <property type="entry name" value="zinc finger protein 697"/>
    <property type="match status" value="1"/>
</dbReference>
<gene>
    <name evidence="8" type="ORF">ANANG_G00155840</name>
</gene>
<dbReference type="PROSITE" id="PS00028">
    <property type="entry name" value="ZINC_FINGER_C2H2_1"/>
    <property type="match status" value="3"/>
</dbReference>
<evidence type="ECO:0000259" key="7">
    <source>
        <dbReference type="PROSITE" id="PS50157"/>
    </source>
</evidence>
<dbReference type="GO" id="GO:0008270">
    <property type="term" value="F:zinc ion binding"/>
    <property type="evidence" value="ECO:0007669"/>
    <property type="project" value="UniProtKB-KW"/>
</dbReference>
<dbReference type="FunFam" id="3.30.160.60:FF:000303">
    <property type="entry name" value="Zinc finger protein 41"/>
    <property type="match status" value="1"/>
</dbReference>
<evidence type="ECO:0000256" key="3">
    <source>
        <dbReference type="ARBA" id="ARBA00022771"/>
    </source>
</evidence>
<dbReference type="GO" id="GO:0000978">
    <property type="term" value="F:RNA polymerase II cis-regulatory region sequence-specific DNA binding"/>
    <property type="evidence" value="ECO:0007669"/>
    <property type="project" value="TreeGrafter"/>
</dbReference>
<dbReference type="Pfam" id="PF00096">
    <property type="entry name" value="zf-C2H2"/>
    <property type="match status" value="2"/>
</dbReference>
<evidence type="ECO:0000256" key="6">
    <source>
        <dbReference type="SAM" id="MobiDB-lite"/>
    </source>
</evidence>
<evidence type="ECO:0000313" key="8">
    <source>
        <dbReference type="EMBL" id="KAG5843904.1"/>
    </source>
</evidence>
<keyword evidence="2" id="KW-0677">Repeat</keyword>
<dbReference type="EMBL" id="JAFIRN010000008">
    <property type="protein sequence ID" value="KAG5843904.1"/>
    <property type="molecule type" value="Genomic_DNA"/>
</dbReference>
<dbReference type="Gene3D" id="3.30.160.60">
    <property type="entry name" value="Classic Zinc Finger"/>
    <property type="match status" value="3"/>
</dbReference>
<keyword evidence="1" id="KW-0479">Metal-binding</keyword>
<dbReference type="PANTHER" id="PTHR23235:SF148">
    <property type="entry name" value="ZINC FINGER AND SCAN DOMAIN-CONTAINING PROTEIN 5B-LIKE"/>
    <property type="match status" value="1"/>
</dbReference>
<feature type="domain" description="C2H2-type" evidence="7">
    <location>
        <begin position="376"/>
        <end position="403"/>
    </location>
</feature>
<feature type="domain" description="C2H2-type" evidence="7">
    <location>
        <begin position="348"/>
        <end position="375"/>
    </location>
</feature>
<proteinExistence type="predicted"/>
<evidence type="ECO:0000256" key="4">
    <source>
        <dbReference type="ARBA" id="ARBA00022833"/>
    </source>
</evidence>
<evidence type="ECO:0000256" key="5">
    <source>
        <dbReference type="PROSITE-ProRule" id="PRU00042"/>
    </source>
</evidence>
<protein>
    <recommendedName>
        <fullName evidence="7">C2H2-type domain-containing protein</fullName>
    </recommendedName>
</protein>
<accession>A0A9D3M7I6</accession>
<comment type="caution">
    <text evidence="8">The sequence shown here is derived from an EMBL/GenBank/DDBJ whole genome shotgun (WGS) entry which is preliminary data.</text>
</comment>
<dbReference type="GO" id="GO:0000981">
    <property type="term" value="F:DNA-binding transcription factor activity, RNA polymerase II-specific"/>
    <property type="evidence" value="ECO:0007669"/>
    <property type="project" value="TreeGrafter"/>
</dbReference>
<feature type="region of interest" description="Disordered" evidence="6">
    <location>
        <begin position="92"/>
        <end position="127"/>
    </location>
</feature>
<name>A0A9D3M7I6_ANGAN</name>
<keyword evidence="3 5" id="KW-0863">Zinc-finger</keyword>
<sequence>MDANVSFLKYELASTIEQAVRNAVETVLRETARLVGSKLSAAHTAAAESHRENQSLRERLDISESELKAVRYYMTAAEKNIKQCLLLNQSQPRSHTISSEPSNSGDTLFSLPSISDPTLSPHGIGATRRSVKSLRNLPGRSQFSKSFPSVGLCLPTVQPEWGRTATNRRRMRSSPSGNLYVTNHSRTTHNDLQTEHVLLETAEDPENQFYITDEGVADKEYTGTVGSDENDGRVLQEQDSMVGQPKEQPEIGKFEFEMGAPAGDVNELGLIRVMEDGDEVKDGAVKIEDDTEDPALEPLVSHLSVPAQQLSPPSGESGGGGVSFTAASMESADMAAMQMQRESPDKVHRCNVCGRGFRRFYCLKTHQRIHTGERPYPCRYCEKRFRHLDSLHKHQRIHTGERPYRCTQCSCCFRELGQLKKHRLTHSPVPLTPHPTLSLAPATHSFSWSHLTSQSLDST</sequence>
<dbReference type="SUPFAM" id="SSF57667">
    <property type="entry name" value="beta-beta-alpha zinc fingers"/>
    <property type="match status" value="2"/>
</dbReference>
<feature type="compositionally biased region" description="Polar residues" evidence="6">
    <location>
        <begin position="92"/>
        <end position="118"/>
    </location>
</feature>
<keyword evidence="4" id="KW-0862">Zinc</keyword>
<keyword evidence="9" id="KW-1185">Reference proteome</keyword>
<dbReference type="PANTHER" id="PTHR23235">
    <property type="entry name" value="KRUEPPEL-LIKE TRANSCRIPTION FACTOR"/>
    <property type="match status" value="1"/>
</dbReference>
<reference evidence="8" key="1">
    <citation type="submission" date="2021-01" db="EMBL/GenBank/DDBJ databases">
        <title>A chromosome-scale assembly of European eel, Anguilla anguilla.</title>
        <authorList>
            <person name="Henkel C."/>
            <person name="Jong-Raadsen S.A."/>
            <person name="Dufour S."/>
            <person name="Weltzien F.-A."/>
            <person name="Palstra A.P."/>
            <person name="Pelster B."/>
            <person name="Spaink H.P."/>
            <person name="Van Den Thillart G.E."/>
            <person name="Jansen H."/>
            <person name="Zahm M."/>
            <person name="Klopp C."/>
            <person name="Cedric C."/>
            <person name="Louis A."/>
            <person name="Berthelot C."/>
            <person name="Parey E."/>
            <person name="Roest Crollius H."/>
            <person name="Montfort J."/>
            <person name="Robinson-Rechavi M."/>
            <person name="Bucao C."/>
            <person name="Bouchez O."/>
            <person name="Gislard M."/>
            <person name="Lluch J."/>
            <person name="Milhes M."/>
            <person name="Lampietro C."/>
            <person name="Lopez Roques C."/>
            <person name="Donnadieu C."/>
            <person name="Braasch I."/>
            <person name="Desvignes T."/>
            <person name="Postlethwait J."/>
            <person name="Bobe J."/>
            <person name="Guiguen Y."/>
            <person name="Dirks R."/>
        </authorList>
    </citation>
    <scope>NUCLEOTIDE SEQUENCE</scope>
    <source>
        <strain evidence="8">Tag_6206</strain>
        <tissue evidence="8">Liver</tissue>
    </source>
</reference>
<evidence type="ECO:0000313" key="9">
    <source>
        <dbReference type="Proteomes" id="UP001044222"/>
    </source>
</evidence>
<feature type="domain" description="C2H2-type" evidence="7">
    <location>
        <begin position="404"/>
        <end position="427"/>
    </location>
</feature>
<dbReference type="InterPro" id="IPR013087">
    <property type="entry name" value="Znf_C2H2_type"/>
</dbReference>
<dbReference type="SMART" id="SM00355">
    <property type="entry name" value="ZnF_C2H2"/>
    <property type="match status" value="3"/>
</dbReference>
<dbReference type="PROSITE" id="PS50157">
    <property type="entry name" value="ZINC_FINGER_C2H2_2"/>
    <property type="match status" value="3"/>
</dbReference>